<name>A0A4R1PRR2_9GAMM</name>
<proteinExistence type="predicted"/>
<accession>A0A4R1PRR2</accession>
<reference evidence="2 3" key="1">
    <citation type="submission" date="2019-03" db="EMBL/GenBank/DDBJ databases">
        <title>Genomic Encyclopedia of Type Strains, Phase IV (KMG-IV): sequencing the most valuable type-strain genomes for metagenomic binning, comparative biology and taxonomic classification.</title>
        <authorList>
            <person name="Goeker M."/>
        </authorList>
    </citation>
    <scope>NUCLEOTIDE SEQUENCE [LARGE SCALE GENOMIC DNA]</scope>
    <source>
        <strain evidence="2 3">DSM 2286</strain>
    </source>
</reference>
<evidence type="ECO:0000313" key="2">
    <source>
        <dbReference type="EMBL" id="TCL34303.1"/>
    </source>
</evidence>
<dbReference type="AlphaFoldDB" id="A0A4R1PRR2"/>
<protein>
    <submittedName>
        <fullName evidence="2">Uncharacterized protein</fullName>
    </submittedName>
</protein>
<keyword evidence="1" id="KW-0175">Coiled coil</keyword>
<organism evidence="2 3">
    <name type="scientific">Azotobacter chroococcum</name>
    <dbReference type="NCBI Taxonomy" id="353"/>
    <lineage>
        <taxon>Bacteria</taxon>
        <taxon>Pseudomonadati</taxon>
        <taxon>Pseudomonadota</taxon>
        <taxon>Gammaproteobacteria</taxon>
        <taxon>Pseudomonadales</taxon>
        <taxon>Pseudomonadaceae</taxon>
        <taxon>Azotobacter</taxon>
    </lineage>
</organism>
<dbReference type="EMBL" id="SMMU01000002">
    <property type="protein sequence ID" value="TCL34303.1"/>
    <property type="molecule type" value="Genomic_DNA"/>
</dbReference>
<sequence length="226" mass="25075">MSEQNLWSWLGSARERLGVLKYRHGKPVPEGSSPIGEKAEALIVSLDQLKTACPKAPALSELESALHGYLAASIEELTNVTGAMLDHRDKAVTMKQRAEEAEAQVALLLSQAVTEGGDTDYRAMQERAEQAERRARYLEQQLSAQADQQSPQQPPAAGLVFPYATKQLEAMRDAAIEFWHQHDRSTPMPYGIQKRVQIFLAERTGESSRKLEELAKAIKPDDLPKA</sequence>
<comment type="caution">
    <text evidence="2">The sequence shown here is derived from an EMBL/GenBank/DDBJ whole genome shotgun (WGS) entry which is preliminary data.</text>
</comment>
<evidence type="ECO:0000256" key="1">
    <source>
        <dbReference type="SAM" id="Coils"/>
    </source>
</evidence>
<gene>
    <name evidence="2" type="ORF">EV691_102288</name>
</gene>
<evidence type="ECO:0000313" key="3">
    <source>
        <dbReference type="Proteomes" id="UP000295169"/>
    </source>
</evidence>
<dbReference type="Proteomes" id="UP000295169">
    <property type="component" value="Unassembled WGS sequence"/>
</dbReference>
<feature type="coiled-coil region" evidence="1">
    <location>
        <begin position="84"/>
        <end position="148"/>
    </location>
</feature>
<dbReference type="RefSeq" id="WP_131298835.1">
    <property type="nucleotide sequence ID" value="NZ_JBHLST010000047.1"/>
</dbReference>